<protein>
    <recommendedName>
        <fullName evidence="4">Small ribosomal subunit protein uS15</fullName>
    </recommendedName>
</protein>
<dbReference type="PANTHER" id="PTHR23321:SF26">
    <property type="entry name" value="SMALL RIBOSOMAL SUBUNIT PROTEIN US15M"/>
    <property type="match status" value="1"/>
</dbReference>
<accession>A0A060JEU7</accession>
<gene>
    <name evidence="4" type="primary">rpsO</name>
    <name evidence="7" type="ORF">Rhola_00004610</name>
</gene>
<evidence type="ECO:0000256" key="1">
    <source>
        <dbReference type="ARBA" id="ARBA00022980"/>
    </source>
</evidence>
<dbReference type="KEGG" id="rla:Rhola_00004610"/>
<dbReference type="PANTHER" id="PTHR23321">
    <property type="entry name" value="RIBOSOMAL PROTEIN S15, BACTERIAL AND ORGANELLAR"/>
    <property type="match status" value="1"/>
</dbReference>
<keyword evidence="8" id="KW-1185">Reference proteome</keyword>
<dbReference type="EMBL" id="CP007490">
    <property type="protein sequence ID" value="AIC47280.1"/>
    <property type="molecule type" value="Genomic_DNA"/>
</dbReference>
<dbReference type="GO" id="GO:0006412">
    <property type="term" value="P:translation"/>
    <property type="evidence" value="ECO:0007669"/>
    <property type="project" value="UniProtKB-UniRule"/>
</dbReference>
<evidence type="ECO:0000256" key="4">
    <source>
        <dbReference type="HAMAP-Rule" id="MF_01343"/>
    </source>
</evidence>
<dbReference type="SUPFAM" id="SSF47060">
    <property type="entry name" value="S15/NS1 RNA-binding domain"/>
    <property type="match status" value="1"/>
</dbReference>
<evidence type="ECO:0000256" key="6">
    <source>
        <dbReference type="RuleBase" id="RU004524"/>
    </source>
</evidence>
<sequence length="89" mass="10175">MALDAAVKTAIINEYATKPGDTGSPEVQIAVLTQRIKDLTEHLKEHKHDHHSRRGLLILVGQRRRLLGYLQGVDINRYRALIERLGLRR</sequence>
<keyword evidence="4 6" id="KW-0699">rRNA-binding</keyword>
<keyword evidence="1 4" id="KW-0689">Ribosomal protein</keyword>
<dbReference type="Gene3D" id="1.10.287.10">
    <property type="entry name" value="S15/NS1, RNA-binding"/>
    <property type="match status" value="1"/>
</dbReference>
<dbReference type="OrthoDB" id="9799262at2"/>
<dbReference type="HAMAP" id="MF_01343_B">
    <property type="entry name" value="Ribosomal_uS15_B"/>
    <property type="match status" value="1"/>
</dbReference>
<dbReference type="AlphaFoldDB" id="A0A060JEU7"/>
<dbReference type="eggNOG" id="COG0184">
    <property type="taxonomic scope" value="Bacteria"/>
</dbReference>
<dbReference type="Proteomes" id="UP000067708">
    <property type="component" value="Chromosome"/>
</dbReference>
<organism evidence="7 8">
    <name type="scientific">Rhodoluna lacicola</name>
    <dbReference type="NCBI Taxonomy" id="529884"/>
    <lineage>
        <taxon>Bacteria</taxon>
        <taxon>Bacillati</taxon>
        <taxon>Actinomycetota</taxon>
        <taxon>Actinomycetes</taxon>
        <taxon>Micrococcales</taxon>
        <taxon>Microbacteriaceae</taxon>
        <taxon>Luna cluster</taxon>
        <taxon>Luna-1 subcluster</taxon>
        <taxon>Rhodoluna</taxon>
    </lineage>
</organism>
<comment type="function">
    <text evidence="4 6">One of the primary rRNA binding proteins, it binds directly to 16S rRNA where it helps nucleate assembly of the platform of the 30S subunit by binding and bridging several RNA helices of the 16S rRNA.</text>
</comment>
<dbReference type="CDD" id="cd00353">
    <property type="entry name" value="Ribosomal_S15p_S13e"/>
    <property type="match status" value="1"/>
</dbReference>
<comment type="subunit">
    <text evidence="3 4">Part of the 30S ribosomal subunit. Forms a bridge to the 50S subunit in the 70S ribosome, contacting the 23S rRNA.</text>
</comment>
<dbReference type="InterPro" id="IPR009068">
    <property type="entry name" value="uS15_NS1_RNA-bd_sf"/>
</dbReference>
<dbReference type="PROSITE" id="PS00362">
    <property type="entry name" value="RIBOSOMAL_S15"/>
    <property type="match status" value="1"/>
</dbReference>
<keyword evidence="4 6" id="KW-0694">RNA-binding</keyword>
<evidence type="ECO:0000313" key="8">
    <source>
        <dbReference type="Proteomes" id="UP000067708"/>
    </source>
</evidence>
<comment type="similarity">
    <text evidence="4 5">Belongs to the universal ribosomal protein uS15 family.</text>
</comment>
<evidence type="ECO:0000256" key="3">
    <source>
        <dbReference type="ARBA" id="ARBA00064542"/>
    </source>
</evidence>
<dbReference type="FunFam" id="1.10.287.10:FF:000002">
    <property type="entry name" value="30S ribosomal protein S15"/>
    <property type="match status" value="1"/>
</dbReference>
<keyword evidence="2 4" id="KW-0687">Ribonucleoprotein</keyword>
<dbReference type="SMART" id="SM01387">
    <property type="entry name" value="Ribosomal_S15"/>
    <property type="match status" value="1"/>
</dbReference>
<dbReference type="HOGENOM" id="CLU_148518_0_0_11"/>
<dbReference type="Pfam" id="PF00312">
    <property type="entry name" value="Ribosomal_S15"/>
    <property type="match status" value="1"/>
</dbReference>
<evidence type="ECO:0000313" key="7">
    <source>
        <dbReference type="EMBL" id="AIC47280.1"/>
    </source>
</evidence>
<name>A0A060JEU7_9MICO</name>
<evidence type="ECO:0000256" key="5">
    <source>
        <dbReference type="RuleBase" id="RU003919"/>
    </source>
</evidence>
<dbReference type="InterPro" id="IPR005290">
    <property type="entry name" value="Ribosomal_uS15_bac-type"/>
</dbReference>
<comment type="function">
    <text evidence="4">Forms an intersubunit bridge (bridge B4) with the 23S rRNA of the 50S subunit in the ribosome.</text>
</comment>
<dbReference type="GO" id="GO:0022627">
    <property type="term" value="C:cytosolic small ribosomal subunit"/>
    <property type="evidence" value="ECO:0007669"/>
    <property type="project" value="TreeGrafter"/>
</dbReference>
<dbReference type="RefSeq" id="WP_038502087.1">
    <property type="nucleotide sequence ID" value="NZ_AP026911.1"/>
</dbReference>
<dbReference type="GO" id="GO:0019843">
    <property type="term" value="F:rRNA binding"/>
    <property type="evidence" value="ECO:0007669"/>
    <property type="project" value="UniProtKB-UniRule"/>
</dbReference>
<dbReference type="InterPro" id="IPR000589">
    <property type="entry name" value="Ribosomal_uS15"/>
</dbReference>
<dbReference type="STRING" id="529884.Rhola_00004610"/>
<evidence type="ECO:0000256" key="2">
    <source>
        <dbReference type="ARBA" id="ARBA00023274"/>
    </source>
</evidence>
<dbReference type="GO" id="GO:0003735">
    <property type="term" value="F:structural constituent of ribosome"/>
    <property type="evidence" value="ECO:0007669"/>
    <property type="project" value="InterPro"/>
</dbReference>
<proteinExistence type="inferred from homology"/>
<dbReference type="NCBIfam" id="TIGR00952">
    <property type="entry name" value="S15_bact"/>
    <property type="match status" value="1"/>
</dbReference>
<reference evidence="7 8" key="1">
    <citation type="journal article" date="2014" name="Int. J. Syst. Evol. Microbiol.">
        <title>Rhodoluna lacicola gen. nov., sp. nov., a planktonic freshwater bacterium with stream-lined genome.</title>
        <authorList>
            <person name="Hahn M."/>
            <person name="Schmidt J."/>
            <person name="Taipale S.J."/>
            <person name="Doolittle W.F."/>
            <person name="Koll U."/>
        </authorList>
    </citation>
    <scope>NUCLEOTIDE SEQUENCE [LARGE SCALE GENOMIC DNA]</scope>
    <source>
        <strain evidence="7 8">MWH-Ta8</strain>
    </source>
</reference>
<dbReference type="PATRIC" id="fig|529884.3.peg.443"/>
<dbReference type="Gene3D" id="6.10.250.3130">
    <property type="match status" value="1"/>
</dbReference>